<dbReference type="Proteomes" id="UP000613740">
    <property type="component" value="Unassembled WGS sequence"/>
</dbReference>
<evidence type="ECO:0000313" key="4">
    <source>
        <dbReference type="EMBL" id="KAG2451336.1"/>
    </source>
</evidence>
<dbReference type="AlphaFoldDB" id="A0A835WR29"/>
<dbReference type="OrthoDB" id="540095at2759"/>
<feature type="chain" id="PRO_5032276669" evidence="3">
    <location>
        <begin position="33"/>
        <end position="185"/>
    </location>
</feature>
<name>A0A835WR29_9CHLO</name>
<gene>
    <name evidence="4" type="ORF">HYH02_003941</name>
</gene>
<feature type="compositionally biased region" description="Pro residues" evidence="1">
    <location>
        <begin position="92"/>
        <end position="103"/>
    </location>
</feature>
<feature type="signal peptide" evidence="3">
    <location>
        <begin position="1"/>
        <end position="32"/>
    </location>
</feature>
<keyword evidence="2" id="KW-1133">Transmembrane helix</keyword>
<keyword evidence="5" id="KW-1185">Reference proteome</keyword>
<dbReference type="EMBL" id="JAEHOD010000008">
    <property type="protein sequence ID" value="KAG2451336.1"/>
    <property type="molecule type" value="Genomic_DNA"/>
</dbReference>
<evidence type="ECO:0000256" key="3">
    <source>
        <dbReference type="SAM" id="SignalP"/>
    </source>
</evidence>
<evidence type="ECO:0000256" key="1">
    <source>
        <dbReference type="SAM" id="MobiDB-lite"/>
    </source>
</evidence>
<proteinExistence type="predicted"/>
<keyword evidence="3" id="KW-0732">Signal</keyword>
<evidence type="ECO:0000256" key="2">
    <source>
        <dbReference type="SAM" id="Phobius"/>
    </source>
</evidence>
<sequence length="185" mass="19546">MVSRRSPGWWLRGLAILLVSLALAGTLVPTSAASRNVLGIRVLLQSNGTAANTTAPGANTTATTKNANSTLPAVNGTANGTANGTTNSTVPPAAPVSSPPPPETAKEKLEEKWKKLGSGKSSAEKGIAITVGVLMLVSMLTCLACCVFRRGGQWRIPGLQWFRNKFLKPKDKYSRYMDSTQDDGF</sequence>
<keyword evidence="2" id="KW-0472">Membrane</keyword>
<keyword evidence="2" id="KW-0812">Transmembrane</keyword>
<feature type="transmembrane region" description="Helical" evidence="2">
    <location>
        <begin position="126"/>
        <end position="148"/>
    </location>
</feature>
<reference evidence="4" key="1">
    <citation type="journal article" date="2020" name="bioRxiv">
        <title>Comparative genomics of Chlamydomonas.</title>
        <authorList>
            <person name="Craig R.J."/>
            <person name="Hasan A.R."/>
            <person name="Ness R.W."/>
            <person name="Keightley P.D."/>
        </authorList>
    </citation>
    <scope>NUCLEOTIDE SEQUENCE</scope>
    <source>
        <strain evidence="4">CCAP 11/173</strain>
    </source>
</reference>
<feature type="region of interest" description="Disordered" evidence="1">
    <location>
        <begin position="50"/>
        <end position="111"/>
    </location>
</feature>
<feature type="compositionally biased region" description="Low complexity" evidence="1">
    <location>
        <begin position="50"/>
        <end position="91"/>
    </location>
</feature>
<organism evidence="4 5">
    <name type="scientific">Chlamydomonas schloesseri</name>
    <dbReference type="NCBI Taxonomy" id="2026947"/>
    <lineage>
        <taxon>Eukaryota</taxon>
        <taxon>Viridiplantae</taxon>
        <taxon>Chlorophyta</taxon>
        <taxon>core chlorophytes</taxon>
        <taxon>Chlorophyceae</taxon>
        <taxon>CS clade</taxon>
        <taxon>Chlamydomonadales</taxon>
        <taxon>Chlamydomonadaceae</taxon>
        <taxon>Chlamydomonas</taxon>
    </lineage>
</organism>
<accession>A0A835WR29</accession>
<comment type="caution">
    <text evidence="4">The sequence shown here is derived from an EMBL/GenBank/DDBJ whole genome shotgun (WGS) entry which is preliminary data.</text>
</comment>
<protein>
    <submittedName>
        <fullName evidence="4">Uncharacterized protein</fullName>
    </submittedName>
</protein>
<evidence type="ECO:0000313" key="5">
    <source>
        <dbReference type="Proteomes" id="UP000613740"/>
    </source>
</evidence>